<sequence>MTTYLEAEANPIRNTGAIRLYGPEAFAGMRQACQLTARCLDGLAELVVPGATTQALDDFVYDFALSNGAVPATLNYRGYMKSVCTSINHVVCHGIPNEKPLKEGDIVNVDVTLIVDGWHGDSSRMYPVGRIKRAAERLCEVTYRSLLLGIEAVKPGGHVGDIGEAIQSYAEAERCSVVRDFCGHGVGKLFHDAPNVLHYGRRGEGPELKPGMIFTVEPMINLGRPHVKILNDGWTAVTRDRTLSAQYEHTLGVTEDGYEVFTHSPAGLDTPGIAFTREPAAAE</sequence>
<dbReference type="PANTHER" id="PTHR43330:SF27">
    <property type="entry name" value="METHIONINE AMINOPEPTIDASE"/>
    <property type="match status" value="1"/>
</dbReference>
<comment type="function">
    <text evidence="1 6">Removes the N-terminal methionine from nascent proteins. The N-terminal methionine is often cleaved when the second residue in the primary sequence is small and uncharged (Met-Ala-, Cys, Gly, Pro, Ser, Thr, or Val). Requires deformylation of the N(alpha)-formylated initiator methionine before it can be hydrolyzed.</text>
</comment>
<keyword evidence="4 6" id="KW-0479">Metal-binding</keyword>
<comment type="cofactor">
    <cofactor evidence="6">
        <name>Co(2+)</name>
        <dbReference type="ChEBI" id="CHEBI:48828"/>
    </cofactor>
    <cofactor evidence="6">
        <name>Zn(2+)</name>
        <dbReference type="ChEBI" id="CHEBI:29105"/>
    </cofactor>
    <cofactor evidence="6">
        <name>Mn(2+)</name>
        <dbReference type="ChEBI" id="CHEBI:29035"/>
    </cofactor>
    <cofactor evidence="6">
        <name>Fe(2+)</name>
        <dbReference type="ChEBI" id="CHEBI:29033"/>
    </cofactor>
    <text evidence="6">Binds 2 divalent metal cations per subunit. Has a high-affinity and a low affinity metal-binding site. The true nature of the physiological cofactor is under debate. The enzyme is active with cobalt, zinc, manganese or divalent iron ions. Most likely, methionine aminopeptidases function as mononuclear Fe(2+)-metalloproteases under physiological conditions, and the catalytically relevant metal-binding site has been assigned to the histidine-containing high-affinity site.</text>
</comment>
<dbReference type="PANTHER" id="PTHR43330">
    <property type="entry name" value="METHIONINE AMINOPEPTIDASE"/>
    <property type="match status" value="1"/>
</dbReference>
<gene>
    <name evidence="6 9" type="primary">map</name>
    <name evidence="9" type="ORF">J1C47_02855</name>
</gene>
<comment type="caution">
    <text evidence="9">The sequence shown here is derived from an EMBL/GenBank/DDBJ whole genome shotgun (WGS) entry which is preliminary data.</text>
</comment>
<dbReference type="Gene3D" id="3.90.230.10">
    <property type="entry name" value="Creatinase/methionine aminopeptidase superfamily"/>
    <property type="match status" value="1"/>
</dbReference>
<dbReference type="InterPro" id="IPR000994">
    <property type="entry name" value="Pept_M24"/>
</dbReference>
<dbReference type="Pfam" id="PF00557">
    <property type="entry name" value="Peptidase_M24"/>
    <property type="match status" value="1"/>
</dbReference>
<evidence type="ECO:0000256" key="5">
    <source>
        <dbReference type="ARBA" id="ARBA00022801"/>
    </source>
</evidence>
<dbReference type="PROSITE" id="PS00680">
    <property type="entry name" value="MAP_1"/>
    <property type="match status" value="1"/>
</dbReference>
<name>A0ABS3IYS3_9HYPH</name>
<comment type="subunit">
    <text evidence="6">Monomer.</text>
</comment>
<evidence type="ECO:0000256" key="7">
    <source>
        <dbReference type="RuleBase" id="RU003653"/>
    </source>
</evidence>
<feature type="domain" description="Peptidase M24" evidence="8">
    <location>
        <begin position="28"/>
        <end position="255"/>
    </location>
</feature>
<organism evidence="9 10">
    <name type="scientific">Jiella sonneratiae</name>
    <dbReference type="NCBI Taxonomy" id="2816856"/>
    <lineage>
        <taxon>Bacteria</taxon>
        <taxon>Pseudomonadati</taxon>
        <taxon>Pseudomonadota</taxon>
        <taxon>Alphaproteobacteria</taxon>
        <taxon>Hyphomicrobiales</taxon>
        <taxon>Aurantimonadaceae</taxon>
        <taxon>Jiella</taxon>
    </lineage>
</organism>
<evidence type="ECO:0000259" key="8">
    <source>
        <dbReference type="Pfam" id="PF00557"/>
    </source>
</evidence>
<dbReference type="CDD" id="cd01086">
    <property type="entry name" value="MetAP1"/>
    <property type="match status" value="1"/>
</dbReference>
<evidence type="ECO:0000256" key="1">
    <source>
        <dbReference type="ARBA" id="ARBA00002521"/>
    </source>
</evidence>
<feature type="binding site" evidence="6">
    <location>
        <position position="93"/>
    </location>
    <ligand>
        <name>substrate</name>
    </ligand>
</feature>
<evidence type="ECO:0000313" key="9">
    <source>
        <dbReference type="EMBL" id="MBO0902566.1"/>
    </source>
</evidence>
<feature type="binding site" evidence="6">
    <location>
        <position position="217"/>
    </location>
    <ligand>
        <name>a divalent metal cation</name>
        <dbReference type="ChEBI" id="CHEBI:60240"/>
        <label>2</label>
        <note>catalytic</note>
    </ligand>
</feature>
<feature type="binding site" evidence="6">
    <location>
        <position position="121"/>
    </location>
    <ligand>
        <name>a divalent metal cation</name>
        <dbReference type="ChEBI" id="CHEBI:60240"/>
        <label>1</label>
    </ligand>
</feature>
<comment type="similarity">
    <text evidence="6">Belongs to the peptidase M24A family. Methionine aminopeptidase type 1 subfamily.</text>
</comment>
<dbReference type="HAMAP" id="MF_01974">
    <property type="entry name" value="MetAP_1"/>
    <property type="match status" value="1"/>
</dbReference>
<dbReference type="InterPro" id="IPR036005">
    <property type="entry name" value="Creatinase/aminopeptidase-like"/>
</dbReference>
<protein>
    <recommendedName>
        <fullName evidence="6 7">Methionine aminopeptidase</fullName>
        <shortName evidence="6">MAP</shortName>
        <shortName evidence="6">MetAP</shortName>
        <ecNumber evidence="6 7">3.4.11.18</ecNumber>
    </recommendedName>
    <alternativeName>
        <fullName evidence="6">Peptidase M</fullName>
    </alternativeName>
</protein>
<feature type="binding site" evidence="6">
    <location>
        <position position="184"/>
    </location>
    <ligand>
        <name>a divalent metal cation</name>
        <dbReference type="ChEBI" id="CHEBI:60240"/>
        <label>2</label>
        <note>catalytic</note>
    </ligand>
</feature>
<reference evidence="9 10" key="1">
    <citation type="submission" date="2021-03" db="EMBL/GenBank/DDBJ databases">
        <title>Whole genome sequence of Jiella sp. MQZ13P-4.</title>
        <authorList>
            <person name="Tuo L."/>
        </authorList>
    </citation>
    <scope>NUCLEOTIDE SEQUENCE [LARGE SCALE GENOMIC DNA]</scope>
    <source>
        <strain evidence="9 10">MQZ13P-4</strain>
    </source>
</reference>
<keyword evidence="5 6" id="KW-0378">Hydrolase</keyword>
<keyword evidence="10" id="KW-1185">Reference proteome</keyword>
<dbReference type="EC" id="3.4.11.18" evidence="6 7"/>
<feature type="binding site" evidence="6">
    <location>
        <position position="121"/>
    </location>
    <ligand>
        <name>a divalent metal cation</name>
        <dbReference type="ChEBI" id="CHEBI:60240"/>
        <label>2</label>
        <note>catalytic</note>
    </ligand>
</feature>
<feature type="binding site" evidence="6">
    <location>
        <position position="248"/>
    </location>
    <ligand>
        <name>a divalent metal cation</name>
        <dbReference type="ChEBI" id="CHEBI:60240"/>
        <label>2</label>
        <note>catalytic</note>
    </ligand>
</feature>
<comment type="catalytic activity">
    <reaction evidence="6 7">
        <text>Release of N-terminal amino acids, preferentially methionine, from peptides and arylamides.</text>
        <dbReference type="EC" id="3.4.11.18"/>
    </reaction>
</comment>
<evidence type="ECO:0000256" key="4">
    <source>
        <dbReference type="ARBA" id="ARBA00022723"/>
    </source>
</evidence>
<dbReference type="PRINTS" id="PR00599">
    <property type="entry name" value="MAPEPTIDASE"/>
</dbReference>
<dbReference type="RefSeq" id="WP_207349214.1">
    <property type="nucleotide sequence ID" value="NZ_JAFMPY010000003.1"/>
</dbReference>
<keyword evidence="3 6" id="KW-0645">Protease</keyword>
<feature type="binding site" evidence="6">
    <location>
        <position position="191"/>
    </location>
    <ligand>
        <name>substrate</name>
    </ligand>
</feature>
<feature type="binding site" evidence="6">
    <location>
        <position position="248"/>
    </location>
    <ligand>
        <name>a divalent metal cation</name>
        <dbReference type="ChEBI" id="CHEBI:60240"/>
        <label>1</label>
    </ligand>
</feature>
<feature type="binding site" evidence="6">
    <location>
        <position position="110"/>
    </location>
    <ligand>
        <name>a divalent metal cation</name>
        <dbReference type="ChEBI" id="CHEBI:60240"/>
        <label>1</label>
    </ligand>
</feature>
<evidence type="ECO:0000313" key="10">
    <source>
        <dbReference type="Proteomes" id="UP000664288"/>
    </source>
</evidence>
<dbReference type="EMBL" id="JAFMPY010000003">
    <property type="protein sequence ID" value="MBO0902566.1"/>
    <property type="molecule type" value="Genomic_DNA"/>
</dbReference>
<dbReference type="SUPFAM" id="SSF55920">
    <property type="entry name" value="Creatinase/aminopeptidase"/>
    <property type="match status" value="1"/>
</dbReference>
<evidence type="ECO:0000256" key="2">
    <source>
        <dbReference type="ARBA" id="ARBA00022438"/>
    </source>
</evidence>
<dbReference type="GO" id="GO:0004239">
    <property type="term" value="F:initiator methionyl aminopeptidase activity"/>
    <property type="evidence" value="ECO:0007669"/>
    <property type="project" value="UniProtKB-EC"/>
</dbReference>
<dbReference type="Proteomes" id="UP000664288">
    <property type="component" value="Unassembled WGS sequence"/>
</dbReference>
<evidence type="ECO:0000256" key="3">
    <source>
        <dbReference type="ARBA" id="ARBA00022670"/>
    </source>
</evidence>
<keyword evidence="2 6" id="KW-0031">Aminopeptidase</keyword>
<dbReference type="InterPro" id="IPR001714">
    <property type="entry name" value="Pept_M24_MAP"/>
</dbReference>
<proteinExistence type="inferred from homology"/>
<dbReference type="InterPro" id="IPR002467">
    <property type="entry name" value="Pept_M24A_MAP1"/>
</dbReference>
<evidence type="ECO:0000256" key="6">
    <source>
        <dbReference type="HAMAP-Rule" id="MF_01974"/>
    </source>
</evidence>
<accession>A0ABS3IYS3</accession>
<dbReference type="NCBIfam" id="TIGR00500">
    <property type="entry name" value="met_pdase_I"/>
    <property type="match status" value="1"/>
</dbReference>